<dbReference type="AlphaFoldDB" id="A0A9P5TN01"/>
<dbReference type="EMBL" id="JADNYJ010000056">
    <property type="protein sequence ID" value="KAF8898005.1"/>
    <property type="molecule type" value="Genomic_DNA"/>
</dbReference>
<dbReference type="OrthoDB" id="10586507at2759"/>
<sequence length="339" mass="38024">MKSAIINPVIVDHLLSIVWEDWTDLSEPALNLLTICMKHSNHPITLLPDTTSEILAKLIDSGNNQSILAALTVITECAQYTQFKNYQTIMKFLSTQIIIEVTELFCSTNLLDIQEQAAETLHHIIISDHLRPILLMENFVASLLSAAATGDIFFQLSSVNILYLLAKHESGNPFLEEGHINILKDLLLNPDDQLKLLVLRIIPFLSQTVHGCHLIAVKDILTPLLSLGDHPDRQVSRTALHDLEVLFASDKLLRHSLDLKEYIQLILRISKSSDLGQHLAIQQTFATLMKYDDIHGKVICSEILGPIFRTLHRDFDPLLSKEELSKAIPIQNTSNRAGS</sequence>
<proteinExistence type="predicted"/>
<keyword evidence="2" id="KW-1185">Reference proteome</keyword>
<comment type="caution">
    <text evidence="1">The sequence shown here is derived from an EMBL/GenBank/DDBJ whole genome shotgun (WGS) entry which is preliminary data.</text>
</comment>
<evidence type="ECO:0000313" key="2">
    <source>
        <dbReference type="Proteomes" id="UP000724874"/>
    </source>
</evidence>
<protein>
    <submittedName>
        <fullName evidence="1">Armadillo-type protein</fullName>
    </submittedName>
</protein>
<accession>A0A9P5TN01</accession>
<dbReference type="SUPFAM" id="SSF48371">
    <property type="entry name" value="ARM repeat"/>
    <property type="match status" value="1"/>
</dbReference>
<evidence type="ECO:0000313" key="1">
    <source>
        <dbReference type="EMBL" id="KAF8898005.1"/>
    </source>
</evidence>
<dbReference type="InterPro" id="IPR011989">
    <property type="entry name" value="ARM-like"/>
</dbReference>
<organism evidence="1 2">
    <name type="scientific">Gymnopilus junonius</name>
    <name type="common">Spectacular rustgill mushroom</name>
    <name type="synonym">Gymnopilus spectabilis subsp. junonius</name>
    <dbReference type="NCBI Taxonomy" id="109634"/>
    <lineage>
        <taxon>Eukaryota</taxon>
        <taxon>Fungi</taxon>
        <taxon>Dikarya</taxon>
        <taxon>Basidiomycota</taxon>
        <taxon>Agaricomycotina</taxon>
        <taxon>Agaricomycetes</taxon>
        <taxon>Agaricomycetidae</taxon>
        <taxon>Agaricales</taxon>
        <taxon>Agaricineae</taxon>
        <taxon>Hymenogastraceae</taxon>
        <taxon>Gymnopilus</taxon>
    </lineage>
</organism>
<reference evidence="1" key="1">
    <citation type="submission" date="2020-11" db="EMBL/GenBank/DDBJ databases">
        <authorList>
            <consortium name="DOE Joint Genome Institute"/>
            <person name="Ahrendt S."/>
            <person name="Riley R."/>
            <person name="Andreopoulos W."/>
            <person name="LaButti K."/>
            <person name="Pangilinan J."/>
            <person name="Ruiz-duenas F.J."/>
            <person name="Barrasa J.M."/>
            <person name="Sanchez-Garcia M."/>
            <person name="Camarero S."/>
            <person name="Miyauchi S."/>
            <person name="Serrano A."/>
            <person name="Linde D."/>
            <person name="Babiker R."/>
            <person name="Drula E."/>
            <person name="Ayuso-Fernandez I."/>
            <person name="Pacheco R."/>
            <person name="Padilla G."/>
            <person name="Ferreira P."/>
            <person name="Barriuso J."/>
            <person name="Kellner H."/>
            <person name="Castanera R."/>
            <person name="Alfaro M."/>
            <person name="Ramirez L."/>
            <person name="Pisabarro A.G."/>
            <person name="Kuo A."/>
            <person name="Tritt A."/>
            <person name="Lipzen A."/>
            <person name="He G."/>
            <person name="Yan M."/>
            <person name="Ng V."/>
            <person name="Cullen D."/>
            <person name="Martin F."/>
            <person name="Rosso M.-N."/>
            <person name="Henrissat B."/>
            <person name="Hibbett D."/>
            <person name="Martinez A.T."/>
            <person name="Grigoriev I.V."/>
        </authorList>
    </citation>
    <scope>NUCLEOTIDE SEQUENCE</scope>
    <source>
        <strain evidence="1">AH 44721</strain>
    </source>
</reference>
<dbReference type="InterPro" id="IPR016024">
    <property type="entry name" value="ARM-type_fold"/>
</dbReference>
<name>A0A9P5TN01_GYMJU</name>
<gene>
    <name evidence="1" type="ORF">CPB84DRAFT_1174781</name>
</gene>
<dbReference type="Gene3D" id="1.25.10.10">
    <property type="entry name" value="Leucine-rich Repeat Variant"/>
    <property type="match status" value="1"/>
</dbReference>
<dbReference type="Proteomes" id="UP000724874">
    <property type="component" value="Unassembled WGS sequence"/>
</dbReference>